<feature type="non-terminal residue" evidence="2">
    <location>
        <position position="1"/>
    </location>
</feature>
<gene>
    <name evidence="2" type="ORF">EZS28_029841</name>
</gene>
<comment type="caution">
    <text evidence="2">The sequence shown here is derived from an EMBL/GenBank/DDBJ whole genome shotgun (WGS) entry which is preliminary data.</text>
</comment>
<organism evidence="2 3">
    <name type="scientific">Streblomastix strix</name>
    <dbReference type="NCBI Taxonomy" id="222440"/>
    <lineage>
        <taxon>Eukaryota</taxon>
        <taxon>Metamonada</taxon>
        <taxon>Preaxostyla</taxon>
        <taxon>Oxymonadida</taxon>
        <taxon>Streblomastigidae</taxon>
        <taxon>Streblomastix</taxon>
    </lineage>
</organism>
<dbReference type="EMBL" id="SNRW01011830">
    <property type="protein sequence ID" value="KAA6374632.1"/>
    <property type="molecule type" value="Genomic_DNA"/>
</dbReference>
<proteinExistence type="predicted"/>
<evidence type="ECO:0000256" key="1">
    <source>
        <dbReference type="SAM" id="MobiDB-lite"/>
    </source>
</evidence>
<evidence type="ECO:0000313" key="3">
    <source>
        <dbReference type="Proteomes" id="UP000324800"/>
    </source>
</evidence>
<feature type="compositionally biased region" description="Basic and acidic residues" evidence="1">
    <location>
        <begin position="1"/>
        <end position="14"/>
    </location>
</feature>
<feature type="region of interest" description="Disordered" evidence="1">
    <location>
        <begin position="1"/>
        <end position="27"/>
    </location>
</feature>
<name>A0A5J4UX24_9EUKA</name>
<sequence length="234" mass="26721">PNKIESDQERRQQFEGEQESIIIEQHEPDVARTDVGINLNFEEESNHQPLITVGKQDLFDNSDKNKNEQQLQNYIAHNPIIIQQNKNKEEKEKAKLNSKAKSFIPKKKSNKSEINILDLVEKFEIILVNQVLEQVYGNRKLLCINRNKVYGNRKLVCINRNKVYGNRKLVCINRNKVYGIRKSVCSIHKSASGSLNMCAAVVNQRAAVLRQCVAIVSQTVTVIAQNDAVQDCHV</sequence>
<dbReference type="AlphaFoldDB" id="A0A5J4UX24"/>
<evidence type="ECO:0000313" key="2">
    <source>
        <dbReference type="EMBL" id="KAA6374632.1"/>
    </source>
</evidence>
<reference evidence="2 3" key="1">
    <citation type="submission" date="2019-03" db="EMBL/GenBank/DDBJ databases">
        <title>Single cell metagenomics reveals metabolic interactions within the superorganism composed of flagellate Streblomastix strix and complex community of Bacteroidetes bacteria on its surface.</title>
        <authorList>
            <person name="Treitli S.C."/>
            <person name="Kolisko M."/>
            <person name="Husnik F."/>
            <person name="Keeling P."/>
            <person name="Hampl V."/>
        </authorList>
    </citation>
    <scope>NUCLEOTIDE SEQUENCE [LARGE SCALE GENOMIC DNA]</scope>
    <source>
        <strain evidence="2">ST1C</strain>
    </source>
</reference>
<accession>A0A5J4UX24</accession>
<protein>
    <submittedName>
        <fullName evidence="2">Uncharacterized protein</fullName>
    </submittedName>
</protein>
<dbReference type="Proteomes" id="UP000324800">
    <property type="component" value="Unassembled WGS sequence"/>
</dbReference>